<dbReference type="PANTHER" id="PTHR22878">
    <property type="entry name" value="DYNEIN HEAVY CHAIN 6, AXONEMAL-LIKE-RELATED"/>
    <property type="match status" value="1"/>
</dbReference>
<dbReference type="GO" id="GO:0030286">
    <property type="term" value="C:dynein complex"/>
    <property type="evidence" value="ECO:0007669"/>
    <property type="project" value="InterPro"/>
</dbReference>
<dbReference type="InterPro" id="IPR026983">
    <property type="entry name" value="DHC"/>
</dbReference>
<evidence type="ECO:0000313" key="2">
    <source>
        <dbReference type="Proteomes" id="UP000735302"/>
    </source>
</evidence>
<dbReference type="Gene3D" id="1.20.920.60">
    <property type="match status" value="1"/>
</dbReference>
<accession>A0AAV3Y8P7</accession>
<dbReference type="AlphaFoldDB" id="A0AAV3Y8P7"/>
<comment type="caution">
    <text evidence="1">The sequence shown here is derived from an EMBL/GenBank/DDBJ whole genome shotgun (WGS) entry which is preliminary data.</text>
</comment>
<dbReference type="GO" id="GO:0045505">
    <property type="term" value="F:dynein intermediate chain binding"/>
    <property type="evidence" value="ECO:0007669"/>
    <property type="project" value="InterPro"/>
</dbReference>
<gene>
    <name evidence="1" type="ORF">PoB_000599500</name>
</gene>
<sequence length="136" mass="14716">MEKSQGGEDAKVKAAAKAIKIGDIREIKCFASPPKPVTHLLTAVLFLLGKSAREAKEWHESQKMLANPNFLQLITSLEAQSVDAEAANQAKEWIKDYTEASIKKISAGCSGLLRWVCAVIEAVESRGGDSPSTETM</sequence>
<proteinExistence type="predicted"/>
<dbReference type="EMBL" id="BLXT01000663">
    <property type="protein sequence ID" value="GFN79489.1"/>
    <property type="molecule type" value="Genomic_DNA"/>
</dbReference>
<organism evidence="1 2">
    <name type="scientific">Plakobranchus ocellatus</name>
    <dbReference type="NCBI Taxonomy" id="259542"/>
    <lineage>
        <taxon>Eukaryota</taxon>
        <taxon>Metazoa</taxon>
        <taxon>Spiralia</taxon>
        <taxon>Lophotrochozoa</taxon>
        <taxon>Mollusca</taxon>
        <taxon>Gastropoda</taxon>
        <taxon>Heterobranchia</taxon>
        <taxon>Euthyneura</taxon>
        <taxon>Panpulmonata</taxon>
        <taxon>Sacoglossa</taxon>
        <taxon>Placobranchoidea</taxon>
        <taxon>Plakobranchidae</taxon>
        <taxon>Plakobranchus</taxon>
    </lineage>
</organism>
<protein>
    <submittedName>
        <fullName evidence="1">Dynein heavy chain</fullName>
    </submittedName>
</protein>
<reference evidence="1 2" key="1">
    <citation type="journal article" date="2021" name="Elife">
        <title>Chloroplast acquisition without the gene transfer in kleptoplastic sea slugs, Plakobranchus ocellatus.</title>
        <authorList>
            <person name="Maeda T."/>
            <person name="Takahashi S."/>
            <person name="Yoshida T."/>
            <person name="Shimamura S."/>
            <person name="Takaki Y."/>
            <person name="Nagai Y."/>
            <person name="Toyoda A."/>
            <person name="Suzuki Y."/>
            <person name="Arimoto A."/>
            <person name="Ishii H."/>
            <person name="Satoh N."/>
            <person name="Nishiyama T."/>
            <person name="Hasebe M."/>
            <person name="Maruyama T."/>
            <person name="Minagawa J."/>
            <person name="Obokata J."/>
            <person name="Shigenobu S."/>
        </authorList>
    </citation>
    <scope>NUCLEOTIDE SEQUENCE [LARGE SCALE GENOMIC DNA]</scope>
</reference>
<dbReference type="Proteomes" id="UP000735302">
    <property type="component" value="Unassembled WGS sequence"/>
</dbReference>
<keyword evidence="2" id="KW-1185">Reference proteome</keyword>
<dbReference type="GO" id="GO:0007018">
    <property type="term" value="P:microtubule-based movement"/>
    <property type="evidence" value="ECO:0007669"/>
    <property type="project" value="InterPro"/>
</dbReference>
<evidence type="ECO:0000313" key="1">
    <source>
        <dbReference type="EMBL" id="GFN79489.1"/>
    </source>
</evidence>
<dbReference type="GO" id="GO:0051959">
    <property type="term" value="F:dynein light intermediate chain binding"/>
    <property type="evidence" value="ECO:0007669"/>
    <property type="project" value="InterPro"/>
</dbReference>
<name>A0AAV3Y8P7_9GAST</name>